<dbReference type="PANTHER" id="PTHR43201:SF10">
    <property type="entry name" value="CARRIER DOMAIN-CONTAINING PROTEIN"/>
    <property type="match status" value="1"/>
</dbReference>
<dbReference type="InterPro" id="IPR036736">
    <property type="entry name" value="ACP-like_sf"/>
</dbReference>
<dbReference type="Gene3D" id="3.30.300.30">
    <property type="match status" value="1"/>
</dbReference>
<dbReference type="Gene3D" id="2.160.10.10">
    <property type="entry name" value="Hexapeptide repeat proteins"/>
    <property type="match status" value="2"/>
</dbReference>
<evidence type="ECO:0000256" key="1">
    <source>
        <dbReference type="ARBA" id="ARBA00008842"/>
    </source>
</evidence>
<dbReference type="InterPro" id="IPR000648">
    <property type="entry name" value="Oxysterol-bd"/>
</dbReference>
<dbReference type="OrthoDB" id="3633556at2759"/>
<dbReference type="Pfam" id="PF01237">
    <property type="entry name" value="Oxysterol_BP"/>
    <property type="match status" value="1"/>
</dbReference>
<name>A0A6H0XJC9_9PEZI</name>
<dbReference type="InterPro" id="IPR045851">
    <property type="entry name" value="AMP-bd_C_sf"/>
</dbReference>
<keyword evidence="3" id="KW-0812">Transmembrane</keyword>
<dbReference type="SUPFAM" id="SSF51161">
    <property type="entry name" value="Trimeric LpxA-like enzymes"/>
    <property type="match status" value="3"/>
</dbReference>
<keyword evidence="3" id="KW-0472">Membrane</keyword>
<dbReference type="SUPFAM" id="SSF47336">
    <property type="entry name" value="ACP-like"/>
    <property type="match status" value="1"/>
</dbReference>
<dbReference type="Gene3D" id="3.30.70.3490">
    <property type="match status" value="1"/>
</dbReference>
<dbReference type="Gene3D" id="1.10.287.2720">
    <property type="match status" value="1"/>
</dbReference>
<dbReference type="GO" id="GO:0031956">
    <property type="term" value="F:medium-chain fatty acid-CoA ligase activity"/>
    <property type="evidence" value="ECO:0007669"/>
    <property type="project" value="TreeGrafter"/>
</dbReference>
<sequence length="2062" mass="226592">MAENGAQQGSLRQFLASIATLKGDLSSATGVPPFVLADKSTTEFPRYWIEHPDLFCAVAHEESPEARLLCVLKWFVASLRGQQYAGRDPKDGVKKPLNAFLGELYLGEIGTDDKTKLVSEQVSHHPPVTACYLWNDTHGVRAEGYTRQEITFNGNVNIQQIGHAILHVDKYDEDYLIPLPNVRVKGILTGPYPELHGTYTIVSSSGYIAVVEFTGKGFLGFGGEKNHLQAKVYKGHKAGGDPLYTVEGGWAHSFTFKDRAGKEIDTYDVATAPATACRTLPIEEQDPWESQRAWKDVIDGIHAGDMRKVSESKTKLENAQRAMRKKPELSEDAWQPLFFTKTDSHPIAQRLHDAVGQNLNIEEVPNRGGTTTEFVRSSDNGMKTDERQQLGQLISQIDNGQPLRSTQLFGTASADRPSYFPVAAIYLTCVRCPERWSAFELCRRFWACWRCLPEDVKCGRGSSDAHRLISATLQLINGSYTSTFDLLHPRSQEPAIINPDNRHIITHGHLARLIASFALPTTSQRKPVVAIALPNGPLLATTLLATATYFSAAPVQYGPGVGAEQFKRDVLQSGSNFVLALATDVDRLGLRAPWIIEAQIEVLLIELDNAFVFKHVSGRLLDHTTWPQPVPNRAGDIAVLLFTSGTSGAKKLVPLHLESLVTGVAMVQSSWNLTETSRCLNQMPLNHVGGIVRNLFAPVMSGGSVICCSGFDANAFWDAVDDFAPTWYYASPTMHQCILDAAADRPSSVAKSQINLVCNAAGGLLPSLACQLRDTFSRSGALCTVLPSYGMTECMPISTPPLNYRLERTGTSGISVGPEIAILDGSDKRKNTGDVGRIAVRGAPIFAGYLKNGQLDRSCFTADGWFDTGDMGYLDQDGYLYITGRSKEVINRGGELISPFEVEDAILAAAKDSRSPIYGRVSKALAFSVPHDVLQEVVGVVVVTPSDRKRPCLKTIQEATKSSLASVKVPTVLVFMSENLPLNNNKVLRIRLAERLGINSISDSTPQAERYFEAICPAPNTPLTTNIRSRKLLAFNSELRAACAGLLPPNLDFHIHSKTAIHPDLWLAPKTRGPIAAWTAEESNNFTKQLLSVLDAYSVPGQIQHIPDTFVRNAEGEVDERQLTQATPAPATSWEGISQSETKIVMAFAEVLGIPAHSLNDKSDFFELGGDSMKAGRLLSVLRKSFATRITIDALFNNSSVGALTKLLGVSAAPKHEPVSNTGLVKSLPGCTETRSSTSVPLLLLQLIPIVIFAPMRRALSWTIFIYCLTYSSQLQSVQSLPGRFINLVVSLLIGKTVTEIFVPPLTILLKWLIIGRYKEGLYPMWAAYHTRWWLVQKIISIGGMGIYEHFSFTRTLYYRCLGAQIGRNATIDKDAKLGEYDLITIGDNVVLDACSVRPFAVERNTSMYLGRIRIGTGASVGQASFVAAGTTVPAGTCIGANSSSWELHDADEANRYLSPSQAPKPLWILEWLVAIPLVILANFVGAIPWMGGLMPIVITEPDFNTHDQLRETIIWFSSPHRVAFHYVALACAAAIGPAFFFFIVVAIKKTFDACCGGPIQAGPAKTRGQMDRLRMSLMRTLMPDRQFHKLTNLFGTHYAPTSVFARMLGAKVGKQVYWPGKGPRIQDFDMIEVGDSVVFGSRSSIITSDGLGTQKVKIGAGAMVADRVVLRPGSELGQKTVMGSGALTQRNKVYPPATTWVGSKKNDAVCLTVEAKADTPAPKHRFEHYRNTMDLSYLRPQDKKVSSHVTEVSVDRKSFDVKEYLYAESLEEEGKKPDTSSPFGRAFYQGLAPYRVWGQTTIAIYSILLTILCAVFWNIHSISAVQVVAWLWQQKDYQKGFLKDQVARPLFIYAFFTALIAAIMAVQIVVALLFVIGAKWFLLGRRRQGNYDWDKSSYCQRWQLFLKIEALRQKCYGGHGILGLLTGTHWIVLYFRALGANIGKDCALFASGTPSLYFTEPDLLTLGDRVSVDDASLVCHINTRGKFDLNPLHVGDRSVLRSGSRLLSGAKMEADSCLLEHTLVMAGDVVDAETAIQGWPGEEFNGNRLPTMKVAYHWETA</sequence>
<evidence type="ECO:0000256" key="3">
    <source>
        <dbReference type="SAM" id="Phobius"/>
    </source>
</evidence>
<feature type="transmembrane region" description="Helical" evidence="3">
    <location>
        <begin position="1803"/>
        <end position="1833"/>
    </location>
</feature>
<gene>
    <name evidence="5" type="ORF">AMS68_000339</name>
</gene>
<keyword evidence="6" id="KW-1185">Reference proteome</keyword>
<dbReference type="Pfam" id="PF00501">
    <property type="entry name" value="AMP-binding"/>
    <property type="match status" value="1"/>
</dbReference>
<protein>
    <recommendedName>
        <fullName evidence="4">Carrier domain-containing protein</fullName>
    </recommendedName>
</protein>
<dbReference type="Gene3D" id="2.40.160.120">
    <property type="match status" value="1"/>
</dbReference>
<dbReference type="SUPFAM" id="SSF144000">
    <property type="entry name" value="Oxysterol-binding protein-like"/>
    <property type="match status" value="1"/>
</dbReference>
<accession>A0A6H0XJC9</accession>
<dbReference type="InterPro" id="IPR042099">
    <property type="entry name" value="ANL_N_sf"/>
</dbReference>
<evidence type="ECO:0000256" key="2">
    <source>
        <dbReference type="RuleBase" id="RU003844"/>
    </source>
</evidence>
<reference evidence="5 6" key="1">
    <citation type="journal article" date="2016" name="Sci. Rep.">
        <title>Peltaster fructicola genome reveals evolution from an invasive phytopathogen to an ectophytic parasite.</title>
        <authorList>
            <person name="Xu C."/>
            <person name="Chen H."/>
            <person name="Gleason M.L."/>
            <person name="Xu J.R."/>
            <person name="Liu H."/>
            <person name="Zhang R."/>
            <person name="Sun G."/>
        </authorList>
    </citation>
    <scope>NUCLEOTIDE SEQUENCE [LARGE SCALE GENOMIC DNA]</scope>
    <source>
        <strain evidence="5 6">LNHT1506</strain>
    </source>
</reference>
<organism evidence="5 6">
    <name type="scientific">Peltaster fructicola</name>
    <dbReference type="NCBI Taxonomy" id="286661"/>
    <lineage>
        <taxon>Eukaryota</taxon>
        <taxon>Fungi</taxon>
        <taxon>Dikarya</taxon>
        <taxon>Ascomycota</taxon>
        <taxon>Pezizomycotina</taxon>
        <taxon>Dothideomycetes</taxon>
        <taxon>Dothideomycetes incertae sedis</taxon>
        <taxon>Peltaster</taxon>
    </lineage>
</organism>
<dbReference type="InterPro" id="IPR011004">
    <property type="entry name" value="Trimer_LpxA-like_sf"/>
</dbReference>
<proteinExistence type="inferred from homology"/>
<dbReference type="SUPFAM" id="SSF56801">
    <property type="entry name" value="Acetyl-CoA synthetase-like"/>
    <property type="match status" value="1"/>
</dbReference>
<keyword evidence="3" id="KW-1133">Transmembrane helix</keyword>
<dbReference type="PANTHER" id="PTHR43201">
    <property type="entry name" value="ACYL-COA SYNTHETASE"/>
    <property type="match status" value="1"/>
</dbReference>
<dbReference type="InterPro" id="IPR037239">
    <property type="entry name" value="OSBP_sf"/>
</dbReference>
<dbReference type="EMBL" id="CP051139">
    <property type="protein sequence ID" value="QIW94821.1"/>
    <property type="molecule type" value="Genomic_DNA"/>
</dbReference>
<feature type="domain" description="Carrier" evidence="4">
    <location>
        <begin position="1135"/>
        <end position="1212"/>
    </location>
</feature>
<feature type="transmembrane region" description="Helical" evidence="3">
    <location>
        <begin position="1524"/>
        <end position="1548"/>
    </location>
</feature>
<evidence type="ECO:0000313" key="5">
    <source>
        <dbReference type="EMBL" id="QIW94821.1"/>
    </source>
</evidence>
<dbReference type="Proteomes" id="UP000503462">
    <property type="component" value="Chromosome 1"/>
</dbReference>
<comment type="similarity">
    <text evidence="1 2">Belongs to the OSBP family.</text>
</comment>
<dbReference type="Gene3D" id="3.40.50.12780">
    <property type="entry name" value="N-terminal domain of ligase-like"/>
    <property type="match status" value="1"/>
</dbReference>
<dbReference type="GO" id="GO:0008289">
    <property type="term" value="F:lipid binding"/>
    <property type="evidence" value="ECO:0007669"/>
    <property type="project" value="InterPro"/>
</dbReference>
<dbReference type="InterPro" id="IPR000873">
    <property type="entry name" value="AMP-dep_synth/lig_dom"/>
</dbReference>
<feature type="transmembrane region" description="Helical" evidence="3">
    <location>
        <begin position="1853"/>
        <end position="1879"/>
    </location>
</feature>
<feature type="transmembrane region" description="Helical" evidence="3">
    <location>
        <begin position="1467"/>
        <end position="1488"/>
    </location>
</feature>
<dbReference type="Gene3D" id="1.10.1200.10">
    <property type="entry name" value="ACP-like"/>
    <property type="match status" value="1"/>
</dbReference>
<dbReference type="Pfam" id="PF00550">
    <property type="entry name" value="PP-binding"/>
    <property type="match status" value="1"/>
</dbReference>
<dbReference type="InterPro" id="IPR009081">
    <property type="entry name" value="PP-bd_ACP"/>
</dbReference>
<dbReference type="PROSITE" id="PS50075">
    <property type="entry name" value="CARRIER"/>
    <property type="match status" value="1"/>
</dbReference>
<dbReference type="PROSITE" id="PS01013">
    <property type="entry name" value="OSBP"/>
    <property type="match status" value="1"/>
</dbReference>
<evidence type="ECO:0000313" key="6">
    <source>
        <dbReference type="Proteomes" id="UP000503462"/>
    </source>
</evidence>
<dbReference type="GO" id="GO:0006631">
    <property type="term" value="P:fatty acid metabolic process"/>
    <property type="evidence" value="ECO:0007669"/>
    <property type="project" value="TreeGrafter"/>
</dbReference>
<dbReference type="InterPro" id="IPR018494">
    <property type="entry name" value="Oxysterol-bd_CS"/>
</dbReference>
<evidence type="ECO:0000259" key="4">
    <source>
        <dbReference type="PROSITE" id="PS50075"/>
    </source>
</evidence>